<evidence type="ECO:0000259" key="9">
    <source>
        <dbReference type="Pfam" id="PF26540"/>
    </source>
</evidence>
<feature type="domain" description="IspG TIM-barrel" evidence="8">
    <location>
        <begin position="12"/>
        <end position="251"/>
    </location>
</feature>
<feature type="binding site" evidence="7">
    <location>
        <position position="270"/>
    </location>
    <ligand>
        <name>[4Fe-4S] cluster</name>
        <dbReference type="ChEBI" id="CHEBI:49883"/>
    </ligand>
</feature>
<protein>
    <recommendedName>
        <fullName evidence="7">4-hydroxy-3-methylbut-2-en-1-yl diphosphate synthase (flavodoxin)</fullName>
        <ecNumber evidence="7">1.17.7.3</ecNumber>
    </recommendedName>
    <alternativeName>
        <fullName evidence="7">1-hydroxy-2-methyl-2-(E)-butenyl 4-diphosphate synthase</fullName>
    </alternativeName>
</protein>
<dbReference type="PATRIC" id="fig|1121448.10.peg.2763"/>
<dbReference type="EMBL" id="CP006585">
    <property type="protein sequence ID" value="AGW14529.1"/>
    <property type="molecule type" value="Genomic_DNA"/>
</dbReference>
<dbReference type="InterPro" id="IPR036849">
    <property type="entry name" value="Enolase-like_C_sf"/>
</dbReference>
<dbReference type="SUPFAM" id="SSF51604">
    <property type="entry name" value="Enolase C-terminal domain-like"/>
    <property type="match status" value="1"/>
</dbReference>
<feature type="domain" description="IspG C-terminal" evidence="9">
    <location>
        <begin position="266"/>
        <end position="353"/>
    </location>
</feature>
<dbReference type="InterPro" id="IPR058578">
    <property type="entry name" value="IspG_TIM"/>
</dbReference>
<feature type="binding site" evidence="7">
    <location>
        <position position="305"/>
    </location>
    <ligand>
        <name>[4Fe-4S] cluster</name>
        <dbReference type="ChEBI" id="CHEBI:49883"/>
    </ligand>
</feature>
<evidence type="ECO:0000256" key="4">
    <source>
        <dbReference type="ARBA" id="ARBA00023004"/>
    </source>
</evidence>
<dbReference type="HAMAP" id="MF_00159">
    <property type="entry name" value="IspG"/>
    <property type="match status" value="1"/>
</dbReference>
<dbReference type="GO" id="GO:0016114">
    <property type="term" value="P:terpenoid biosynthetic process"/>
    <property type="evidence" value="ECO:0007669"/>
    <property type="project" value="InterPro"/>
</dbReference>
<organism evidence="10 11">
    <name type="scientific">Megalodesulfovibrio gigas (strain ATCC 19364 / DSM 1382 / NCIMB 9332 / VKM B-1759)</name>
    <name type="common">Desulfovibrio gigas</name>
    <dbReference type="NCBI Taxonomy" id="1121448"/>
    <lineage>
        <taxon>Bacteria</taxon>
        <taxon>Pseudomonadati</taxon>
        <taxon>Thermodesulfobacteriota</taxon>
        <taxon>Desulfovibrionia</taxon>
        <taxon>Desulfovibrionales</taxon>
        <taxon>Desulfovibrionaceae</taxon>
        <taxon>Megalodesulfovibrio</taxon>
    </lineage>
</organism>
<evidence type="ECO:0000256" key="5">
    <source>
        <dbReference type="ARBA" id="ARBA00023014"/>
    </source>
</evidence>
<dbReference type="InterPro" id="IPR004588">
    <property type="entry name" value="IspG_bac-typ"/>
</dbReference>
<keyword evidence="4 7" id="KW-0408">Iron</keyword>
<evidence type="ECO:0000256" key="6">
    <source>
        <dbReference type="ARBA" id="ARBA00023229"/>
    </source>
</evidence>
<dbReference type="Pfam" id="PF04551">
    <property type="entry name" value="GcpE"/>
    <property type="match status" value="1"/>
</dbReference>
<evidence type="ECO:0000259" key="8">
    <source>
        <dbReference type="Pfam" id="PF04551"/>
    </source>
</evidence>
<feature type="binding site" evidence="7">
    <location>
        <position position="312"/>
    </location>
    <ligand>
        <name>[4Fe-4S] cluster</name>
        <dbReference type="ChEBI" id="CHEBI:49883"/>
    </ligand>
</feature>
<keyword evidence="1 7" id="KW-0004">4Fe-4S</keyword>
<dbReference type="PANTHER" id="PTHR30454">
    <property type="entry name" value="4-HYDROXY-3-METHYLBUT-2-EN-1-YL DIPHOSPHATE SYNTHASE"/>
    <property type="match status" value="1"/>
</dbReference>
<dbReference type="KEGG" id="dgg:DGI_2800"/>
<dbReference type="InterPro" id="IPR016425">
    <property type="entry name" value="IspG_bac"/>
</dbReference>
<keyword evidence="6 7" id="KW-0414">Isoprene biosynthesis</keyword>
<name>T2GEB8_MEGG1</name>
<dbReference type="UniPathway" id="UPA00056">
    <property type="reaction ID" value="UER00096"/>
</dbReference>
<keyword evidence="5 7" id="KW-0411">Iron-sulfur</keyword>
<dbReference type="PANTHER" id="PTHR30454:SF0">
    <property type="entry name" value="4-HYDROXY-3-METHYLBUT-2-EN-1-YL DIPHOSPHATE SYNTHASE (FERREDOXIN), CHLOROPLASTIC"/>
    <property type="match status" value="1"/>
</dbReference>
<dbReference type="STRING" id="1121448.DGI_2800"/>
<accession>T2GEB8</accession>
<dbReference type="Gene3D" id="3.20.20.20">
    <property type="entry name" value="Dihydropteroate synthase-like"/>
    <property type="match status" value="1"/>
</dbReference>
<dbReference type="GO" id="GO:0005506">
    <property type="term" value="F:iron ion binding"/>
    <property type="evidence" value="ECO:0007669"/>
    <property type="project" value="InterPro"/>
</dbReference>
<dbReference type="GO" id="GO:0046429">
    <property type="term" value="F:4-hydroxy-3-methylbut-2-en-1-yl diphosphate synthase activity (ferredoxin)"/>
    <property type="evidence" value="ECO:0007669"/>
    <property type="project" value="UniProtKB-UniRule"/>
</dbReference>
<keyword evidence="2 7" id="KW-0479">Metal-binding</keyword>
<evidence type="ECO:0000256" key="1">
    <source>
        <dbReference type="ARBA" id="ARBA00022485"/>
    </source>
</evidence>
<proteinExistence type="inferred from homology"/>
<dbReference type="Proteomes" id="UP000016587">
    <property type="component" value="Chromosome"/>
</dbReference>
<dbReference type="Pfam" id="PF26540">
    <property type="entry name" value="GcpE_C"/>
    <property type="match status" value="1"/>
</dbReference>
<dbReference type="FunFam" id="3.20.20.20:FF:000001">
    <property type="entry name" value="4-hydroxy-3-methylbut-2-en-1-yl diphosphate synthase (flavodoxin)"/>
    <property type="match status" value="1"/>
</dbReference>
<dbReference type="NCBIfam" id="NF001540">
    <property type="entry name" value="PRK00366.1"/>
    <property type="match status" value="1"/>
</dbReference>
<comment type="similarity">
    <text evidence="7">Belongs to the IspG family.</text>
</comment>
<evidence type="ECO:0000313" key="11">
    <source>
        <dbReference type="Proteomes" id="UP000016587"/>
    </source>
</evidence>
<keyword evidence="11" id="KW-1185">Reference proteome</keyword>
<dbReference type="InterPro" id="IPR011005">
    <property type="entry name" value="Dihydropteroate_synth-like_sf"/>
</dbReference>
<comment type="function">
    <text evidence="7">Converts 2C-methyl-D-erythritol 2,4-cyclodiphosphate (ME-2,4cPP) into 1-hydroxy-2-methyl-2-(E)-butenyl 4-diphosphate.</text>
</comment>
<reference evidence="10 11" key="1">
    <citation type="journal article" date="2013" name="J. Bacteriol.">
        <title>Roles of HynAB and Ech, the only two hydrogenases found in the model sulfate reducer Desulfovibrio gigas.</title>
        <authorList>
            <person name="Morais-Silva F.O."/>
            <person name="Santos C.I."/>
            <person name="Rodrigues R."/>
            <person name="Pereira I.A."/>
            <person name="Rodrigues-Pousada C."/>
        </authorList>
    </citation>
    <scope>NUCLEOTIDE SEQUENCE [LARGE SCALE GENOMIC DNA]</scope>
    <source>
        <strain evidence="11">ATCC 19364 / DSM 1382 / NCIMB 9332 / VKM B-1759</strain>
    </source>
</reference>
<comment type="cofactor">
    <cofactor evidence="7">
        <name>[4Fe-4S] cluster</name>
        <dbReference type="ChEBI" id="CHEBI:49883"/>
    </cofactor>
    <text evidence="7">Binds 1 [4Fe-4S] cluster.</text>
</comment>
<keyword evidence="3 7" id="KW-0560">Oxidoreductase</keyword>
<dbReference type="eggNOG" id="COG0821">
    <property type="taxonomic scope" value="Bacteria"/>
</dbReference>
<feature type="binding site" evidence="7">
    <location>
        <position position="273"/>
    </location>
    <ligand>
        <name>[4Fe-4S] cluster</name>
        <dbReference type="ChEBI" id="CHEBI:49883"/>
    </ligand>
</feature>
<dbReference type="PIRSF" id="PIRSF004640">
    <property type="entry name" value="IspG"/>
    <property type="match status" value="1"/>
</dbReference>
<dbReference type="InterPro" id="IPR045854">
    <property type="entry name" value="NO2/SO3_Rdtase_4Fe4S_sf"/>
</dbReference>
<evidence type="ECO:0000256" key="2">
    <source>
        <dbReference type="ARBA" id="ARBA00022723"/>
    </source>
</evidence>
<sequence>MNSSFRPPRRPTRQLQLGGVRIGGTAPVVVQSMTNTDTRNVAATVAQIQALAAAGCSLVRLAVLDEAAAAALADIRSQSPVPLIADIHFDHRLAIRALESGLEGLRINPGNIGGRDKVDRVVDAAKAHGAVIRVGVNSGSVEKELLARHGGPSPAAMVESALGHVRMLEERGFYETKISLKSSSVQHTIEAYMLLAGQCDYPLHIGVTEAGTLVRGSVKSSVGLGVLLWHGIGDTLRVSLTHDPVAEPGVAWEILRALGLGARGPELVSCPTCGRTEIELIALAEAVEARLREVEAPITVAVMGCVVNGPGEAREADIGLAGGRDKGVIFRKGKVVRAVRGGDNLLPAFLEELDALLEERQRTL</sequence>
<dbReference type="GO" id="GO:0141197">
    <property type="term" value="F:4-hydroxy-3-methylbut-2-enyl-diphosphate synthase activity (flavodoxin)"/>
    <property type="evidence" value="ECO:0007669"/>
    <property type="project" value="UniProtKB-EC"/>
</dbReference>
<comment type="catalytic activity">
    <reaction evidence="7">
        <text>(2E)-4-hydroxy-3-methylbut-2-enyl diphosphate + oxidized [flavodoxin] + H2O + 2 H(+) = 2-C-methyl-D-erythritol 2,4-cyclic diphosphate + reduced [flavodoxin]</text>
        <dbReference type="Rhea" id="RHEA:43604"/>
        <dbReference type="Rhea" id="RHEA-COMP:10622"/>
        <dbReference type="Rhea" id="RHEA-COMP:10623"/>
        <dbReference type="ChEBI" id="CHEBI:15377"/>
        <dbReference type="ChEBI" id="CHEBI:15378"/>
        <dbReference type="ChEBI" id="CHEBI:57618"/>
        <dbReference type="ChEBI" id="CHEBI:58210"/>
        <dbReference type="ChEBI" id="CHEBI:58483"/>
        <dbReference type="ChEBI" id="CHEBI:128753"/>
        <dbReference type="EC" id="1.17.7.3"/>
    </reaction>
</comment>
<dbReference type="HOGENOM" id="CLU_042258_0_0_7"/>
<evidence type="ECO:0000313" key="10">
    <source>
        <dbReference type="EMBL" id="AGW14529.1"/>
    </source>
</evidence>
<evidence type="ECO:0000256" key="3">
    <source>
        <dbReference type="ARBA" id="ARBA00023002"/>
    </source>
</evidence>
<dbReference type="AlphaFoldDB" id="T2GEB8"/>
<evidence type="ECO:0000256" key="7">
    <source>
        <dbReference type="HAMAP-Rule" id="MF_00159"/>
    </source>
</evidence>
<dbReference type="GO" id="GO:0019288">
    <property type="term" value="P:isopentenyl diphosphate biosynthetic process, methylerythritol 4-phosphate pathway"/>
    <property type="evidence" value="ECO:0007669"/>
    <property type="project" value="UniProtKB-UniRule"/>
</dbReference>
<dbReference type="Gene3D" id="3.30.413.10">
    <property type="entry name" value="Sulfite Reductase Hemoprotein, domain 1"/>
    <property type="match status" value="1"/>
</dbReference>
<dbReference type="SUPFAM" id="SSF56014">
    <property type="entry name" value="Nitrite and sulphite reductase 4Fe-4S domain-like"/>
    <property type="match status" value="1"/>
</dbReference>
<comment type="pathway">
    <text evidence="7">Isoprenoid biosynthesis; isopentenyl diphosphate biosynthesis via DXP pathway; isopentenyl diphosphate from 1-deoxy-D-xylulose 5-phosphate: step 5/6.</text>
</comment>
<dbReference type="EC" id="1.17.7.3" evidence="7"/>
<dbReference type="NCBIfam" id="TIGR00612">
    <property type="entry name" value="ispG_gcpE"/>
    <property type="match status" value="1"/>
</dbReference>
<dbReference type="GO" id="GO:0051539">
    <property type="term" value="F:4 iron, 4 sulfur cluster binding"/>
    <property type="evidence" value="ECO:0007669"/>
    <property type="project" value="UniProtKB-UniRule"/>
</dbReference>
<reference evidence="11" key="2">
    <citation type="submission" date="2013-07" db="EMBL/GenBank/DDBJ databases">
        <authorList>
            <person name="Morais-Silva F.O."/>
            <person name="Rezende A.M."/>
            <person name="Pimentel C."/>
            <person name="Resende D.M."/>
            <person name="Santos C.I."/>
            <person name="Clemente C."/>
            <person name="de Oliveira L.M."/>
            <person name="da Silva S.M."/>
            <person name="Costa D.A."/>
            <person name="Varela-Raposo A."/>
            <person name="Horacio E.C.A."/>
            <person name="Matos M."/>
            <person name="Flores O."/>
            <person name="Ruiz J.C."/>
            <person name="Rodrigues-Pousada C."/>
        </authorList>
    </citation>
    <scope>NUCLEOTIDE SEQUENCE [LARGE SCALE GENOMIC DNA]</scope>
    <source>
        <strain evidence="11">ATCC 19364 / DSM 1382 / NCIMB 9332 / VKM B-1759</strain>
    </source>
</reference>
<dbReference type="InterPro" id="IPR058579">
    <property type="entry name" value="IspG_C"/>
</dbReference>
<gene>
    <name evidence="7" type="primary">ispG</name>
    <name evidence="10" type="ORF">DGI_2800</name>
</gene>